<organism evidence="1 2">
    <name type="scientific">Ferriphaselus amnicola</name>
    <dbReference type="NCBI Taxonomy" id="1188319"/>
    <lineage>
        <taxon>Bacteria</taxon>
        <taxon>Pseudomonadati</taxon>
        <taxon>Pseudomonadota</taxon>
        <taxon>Betaproteobacteria</taxon>
        <taxon>Nitrosomonadales</taxon>
        <taxon>Gallionellaceae</taxon>
        <taxon>Ferriphaselus</taxon>
    </lineage>
</organism>
<reference evidence="1 2" key="1">
    <citation type="submission" date="2018-06" db="EMBL/GenBank/DDBJ databases">
        <title>OYT1 Genome Sequencing.</title>
        <authorList>
            <person name="Kato S."/>
            <person name="Itoh T."/>
            <person name="Ohkuma M."/>
        </authorList>
    </citation>
    <scope>NUCLEOTIDE SEQUENCE [LARGE SCALE GENOMIC DNA]</scope>
    <source>
        <strain evidence="1 2">OYT1</strain>
    </source>
</reference>
<dbReference type="EMBL" id="AP018738">
    <property type="protein sequence ID" value="BBE50615.1"/>
    <property type="molecule type" value="Genomic_DNA"/>
</dbReference>
<dbReference type="Proteomes" id="UP000033070">
    <property type="component" value="Chromosome"/>
</dbReference>
<dbReference type="SUPFAM" id="SSF56059">
    <property type="entry name" value="Glutathione synthetase ATP-binding domain-like"/>
    <property type="match status" value="1"/>
</dbReference>
<dbReference type="KEGG" id="fam:OYT1_ch1055"/>
<proteinExistence type="predicted"/>
<dbReference type="STRING" id="1188319.OYT1_02268"/>
<accession>A0A2Z6GBM0</accession>
<evidence type="ECO:0000313" key="1">
    <source>
        <dbReference type="EMBL" id="BBE50615.1"/>
    </source>
</evidence>
<dbReference type="AlphaFoldDB" id="A0A2Z6GBM0"/>
<protein>
    <recommendedName>
        <fullName evidence="3">ATP-grasp domain-containing protein</fullName>
    </recommendedName>
</protein>
<gene>
    <name evidence="1" type="ORF">OYT1_ch1055</name>
</gene>
<dbReference type="RefSeq" id="WP_062627378.1">
    <property type="nucleotide sequence ID" value="NZ_AP018738.1"/>
</dbReference>
<name>A0A2Z6GBM0_9PROT</name>
<evidence type="ECO:0008006" key="3">
    <source>
        <dbReference type="Google" id="ProtNLM"/>
    </source>
</evidence>
<dbReference type="OrthoDB" id="5297883at2"/>
<evidence type="ECO:0000313" key="2">
    <source>
        <dbReference type="Proteomes" id="UP000033070"/>
    </source>
</evidence>
<keyword evidence="2" id="KW-1185">Reference proteome</keyword>
<sequence>MNARHLTHPAPLIGQAAFTRMVMAGIDLAPIGQQLLKRAEEHPSDANTMMDLSSVMLLMGKRTLSLQIQRLAIEIQQLYTLSTHEKPTLRLLALMSPGDMMANTPLEFLLERSDIQLDLLFLKEGLPASEQVPDHDVLFVGIGESDANLPLLHQLEEQLRDWPRPVLNLPRSISHLSRDGVYALLHDAPGVVIPQTLRVERATLEALNIQRQSPEAWLDGGYPLIVRPVDSHAGQGLDKLDGPADVGVYLTNATQHEFFISRFVDYRNADGQFRKYRIALIAGKPYLAHLAISSHWMIHYLNAGMSESAEKRAEEEFAMVHFDREFACRHQTALTAIHERMGLDYLGIDCAETDDGKLLIFEVDTSMVVHSMDPVDIFPYKQPQMHKVFAAFRSLLLDAAKRPV</sequence>